<evidence type="ECO:0000313" key="2">
    <source>
        <dbReference type="Proteomes" id="UP000234329"/>
    </source>
</evidence>
<evidence type="ECO:0000313" key="1">
    <source>
        <dbReference type="EMBL" id="PKY11509.1"/>
    </source>
</evidence>
<accession>A0A2I1DNR9</accession>
<dbReference type="OrthoDB" id="5289525at2"/>
<dbReference type="Gene3D" id="3.20.20.150">
    <property type="entry name" value="Divalent-metal-dependent TIM barrel enzymes"/>
    <property type="match status" value="1"/>
</dbReference>
<dbReference type="RefSeq" id="WP_101537212.1">
    <property type="nucleotide sequence ID" value="NZ_MXAV01000013.1"/>
</dbReference>
<dbReference type="PANTHER" id="PTHR42194">
    <property type="entry name" value="UPF0276 PROTEIN HI_1600"/>
    <property type="match status" value="1"/>
</dbReference>
<dbReference type="InterPro" id="IPR007801">
    <property type="entry name" value="MbnB/TglH/ChrH"/>
</dbReference>
<proteinExistence type="predicted"/>
<protein>
    <submittedName>
        <fullName evidence="1">Uncharacterized protein</fullName>
    </submittedName>
</protein>
<name>A0A2I1DNR9_9PROT</name>
<dbReference type="InParanoid" id="A0A2I1DNR9"/>
<dbReference type="PANTHER" id="PTHR42194:SF1">
    <property type="entry name" value="UPF0276 PROTEIN HI_1600"/>
    <property type="match status" value="1"/>
</dbReference>
<reference evidence="1 2" key="1">
    <citation type="submission" date="2017-03" db="EMBL/GenBank/DDBJ databases">
        <title>Draft genime sequence of the acidophilic sulfur-oxidizing bacterium Acidithiobacillus sp. SH, isolated from seawater.</title>
        <authorList>
            <person name="Sharmin S."/>
            <person name="Tokuhisa M."/>
            <person name="Kanao T."/>
            <person name="Kamimura K."/>
        </authorList>
    </citation>
    <scope>NUCLEOTIDE SEQUENCE [LARGE SCALE GENOMIC DNA]</scope>
    <source>
        <strain evidence="1 2">SH</strain>
    </source>
</reference>
<comment type="caution">
    <text evidence="1">The sequence shown here is derived from an EMBL/GenBank/DDBJ whole genome shotgun (WGS) entry which is preliminary data.</text>
</comment>
<dbReference type="Pfam" id="PF05114">
    <property type="entry name" value="MbnB_TglH_ChrH"/>
    <property type="match status" value="1"/>
</dbReference>
<keyword evidence="2" id="KW-1185">Reference proteome</keyword>
<organism evidence="1 2">
    <name type="scientific">Acidithiobacillus marinus</name>
    <dbReference type="NCBI Taxonomy" id="187490"/>
    <lineage>
        <taxon>Bacteria</taxon>
        <taxon>Pseudomonadati</taxon>
        <taxon>Pseudomonadota</taxon>
        <taxon>Acidithiobacillia</taxon>
        <taxon>Acidithiobacillales</taxon>
        <taxon>Acidithiobacillaceae</taxon>
        <taxon>Acidithiobacillus</taxon>
    </lineage>
</organism>
<dbReference type="AlphaFoldDB" id="A0A2I1DNR9"/>
<dbReference type="NCBIfam" id="NF003818">
    <property type="entry name" value="PRK05409.1"/>
    <property type="match status" value="1"/>
</dbReference>
<gene>
    <name evidence="1" type="ORF">B1757_04670</name>
</gene>
<dbReference type="EMBL" id="MXAV01000013">
    <property type="protein sequence ID" value="PKY11509.1"/>
    <property type="molecule type" value="Genomic_DNA"/>
</dbReference>
<sequence>MAYAATEPSFQTLSNNAIPAAAGIGLRACHYHAFQSGKPEIAWVEAHSENLFADGGLVHRVMRQVRQEYPLSLHGVSLSLGSADPINMDYLHKLRQVITRYEPGLVSEHLCWVSSRGRYLHDLLPIPYTEAMLRHVSDRIDQVQNFLKRPILIENVSAYLQFATEQMPEWAFLNALVRNTGCGLLLDINNLYVSSRNLGIRQEEYLANIDGAAVQEIHLAGFSVENALGQDILIDTHSQPVWPEVWSLYGQSLQVLGRKVPTLIEWDANIPPIERLLHEANTAEQVLEEMP</sequence>
<dbReference type="Proteomes" id="UP000234329">
    <property type="component" value="Unassembled WGS sequence"/>
</dbReference>